<feature type="transmembrane region" description="Helical" evidence="2">
    <location>
        <begin position="19"/>
        <end position="42"/>
    </location>
</feature>
<keyword evidence="2" id="KW-0812">Transmembrane</keyword>
<feature type="compositionally biased region" description="Gly residues" evidence="1">
    <location>
        <begin position="193"/>
        <end position="203"/>
    </location>
</feature>
<accession>A0ABS9N572</accession>
<protein>
    <recommendedName>
        <fullName evidence="5">PH domain-containing protein</fullName>
    </recommendedName>
</protein>
<dbReference type="EMBL" id="JAKKFD010000034">
    <property type="protein sequence ID" value="MCG5445098.1"/>
    <property type="molecule type" value="Genomic_DNA"/>
</dbReference>
<reference evidence="3 4" key="1">
    <citation type="submission" date="2022-01" db="EMBL/GenBank/DDBJ databases">
        <authorList>
            <person name="Riesco R."/>
            <person name="Trujillo M.E."/>
        </authorList>
    </citation>
    <scope>NUCLEOTIDE SEQUENCE [LARGE SCALE GENOMIC DNA]</scope>
    <source>
        <strain evidence="3 4">NIE79</strain>
    </source>
</reference>
<evidence type="ECO:0008006" key="5">
    <source>
        <dbReference type="Google" id="ProtNLM"/>
    </source>
</evidence>
<dbReference type="Proteomes" id="UP001201629">
    <property type="component" value="Unassembled WGS sequence"/>
</dbReference>
<organism evidence="3 4">
    <name type="scientific">Micromonospora trifolii</name>
    <dbReference type="NCBI Taxonomy" id="2911208"/>
    <lineage>
        <taxon>Bacteria</taxon>
        <taxon>Bacillati</taxon>
        <taxon>Actinomycetota</taxon>
        <taxon>Actinomycetes</taxon>
        <taxon>Micromonosporales</taxon>
        <taxon>Micromonosporaceae</taxon>
        <taxon>Micromonospora</taxon>
    </lineage>
</organism>
<evidence type="ECO:0000313" key="4">
    <source>
        <dbReference type="Proteomes" id="UP001201629"/>
    </source>
</evidence>
<evidence type="ECO:0000313" key="3">
    <source>
        <dbReference type="EMBL" id="MCG5445098.1"/>
    </source>
</evidence>
<feature type="region of interest" description="Disordered" evidence="1">
    <location>
        <begin position="169"/>
        <end position="203"/>
    </location>
</feature>
<evidence type="ECO:0000256" key="2">
    <source>
        <dbReference type="SAM" id="Phobius"/>
    </source>
</evidence>
<keyword evidence="2" id="KW-1133">Transmembrane helix</keyword>
<name>A0ABS9N572_9ACTN</name>
<feature type="compositionally biased region" description="Basic and acidic residues" evidence="1">
    <location>
        <begin position="169"/>
        <end position="192"/>
    </location>
</feature>
<gene>
    <name evidence="3" type="ORF">NIE79_003541</name>
</gene>
<keyword evidence="2" id="KW-0472">Membrane</keyword>
<dbReference type="RefSeq" id="WP_238680107.1">
    <property type="nucleotide sequence ID" value="NZ_JAKKFD010000034.1"/>
</dbReference>
<evidence type="ECO:0000256" key="1">
    <source>
        <dbReference type="SAM" id="MobiDB-lite"/>
    </source>
</evidence>
<comment type="caution">
    <text evidence="3">The sequence shown here is derived from an EMBL/GenBank/DDBJ whole genome shotgun (WGS) entry which is preliminary data.</text>
</comment>
<proteinExistence type="predicted"/>
<sequence length="203" mass="22188">MVTEVDAGEIRFRRSRRRVLGRVACAALVVLPAFALLGVAFGNAWYNPLPHGPILLLAAIRFPIHLRRQGGLPLRLTRDFLELTVPGGGTVQVDWPDLTRAEVRGGFSPTLVVDIADRARSRPVLDRWEWGRVGLWSRARGRSPQEIHVSLVATTPNVHRLRAELAHRMSRVADDPSPRRPPHDHPLGDRGEGGGPSSAGGGG</sequence>
<keyword evidence="4" id="KW-1185">Reference proteome</keyword>